<protein>
    <submittedName>
        <fullName evidence="1">Uncharacterized protein</fullName>
    </submittedName>
</protein>
<dbReference type="Proteomes" id="UP001352852">
    <property type="component" value="Unassembled WGS sequence"/>
</dbReference>
<evidence type="ECO:0000313" key="2">
    <source>
        <dbReference type="Proteomes" id="UP001352852"/>
    </source>
</evidence>
<name>A0ABU7EV44_9TELE</name>
<organism evidence="1 2">
    <name type="scientific">Characodon lateralis</name>
    <dbReference type="NCBI Taxonomy" id="208331"/>
    <lineage>
        <taxon>Eukaryota</taxon>
        <taxon>Metazoa</taxon>
        <taxon>Chordata</taxon>
        <taxon>Craniata</taxon>
        <taxon>Vertebrata</taxon>
        <taxon>Euteleostomi</taxon>
        <taxon>Actinopterygii</taxon>
        <taxon>Neopterygii</taxon>
        <taxon>Teleostei</taxon>
        <taxon>Neoteleostei</taxon>
        <taxon>Acanthomorphata</taxon>
        <taxon>Ovalentaria</taxon>
        <taxon>Atherinomorphae</taxon>
        <taxon>Cyprinodontiformes</taxon>
        <taxon>Goodeidae</taxon>
        <taxon>Characodon</taxon>
    </lineage>
</organism>
<keyword evidence="2" id="KW-1185">Reference proteome</keyword>
<proteinExistence type="predicted"/>
<gene>
    <name evidence="1" type="ORF">CHARACLAT_019844</name>
</gene>
<sequence>MDPSQAPASPTLLPSGSSSFYSVSRMVPGNISWLKEVDFDEDILSLEHLCRILSFLRRFRETESLLTLYVCVCVKGTS</sequence>
<evidence type="ECO:0000313" key="1">
    <source>
        <dbReference type="EMBL" id="MED6291068.1"/>
    </source>
</evidence>
<reference evidence="1 2" key="1">
    <citation type="submission" date="2021-06" db="EMBL/GenBank/DDBJ databases">
        <authorList>
            <person name="Palmer J.M."/>
        </authorList>
    </citation>
    <scope>NUCLEOTIDE SEQUENCE [LARGE SCALE GENOMIC DNA]</scope>
    <source>
        <strain evidence="1 2">CL_MEX2019</strain>
        <tissue evidence="1">Muscle</tissue>
    </source>
</reference>
<comment type="caution">
    <text evidence="1">The sequence shown here is derived from an EMBL/GenBank/DDBJ whole genome shotgun (WGS) entry which is preliminary data.</text>
</comment>
<accession>A0ABU7EV44</accession>
<dbReference type="EMBL" id="JAHUTJ010067408">
    <property type="protein sequence ID" value="MED6291068.1"/>
    <property type="molecule type" value="Genomic_DNA"/>
</dbReference>